<accession>A0A665V2H2</accession>
<dbReference type="SUPFAM" id="SSF52743">
    <property type="entry name" value="Subtilisin-like"/>
    <property type="match status" value="1"/>
</dbReference>
<evidence type="ECO:0000256" key="8">
    <source>
        <dbReference type="PROSITE-ProRule" id="PRU01240"/>
    </source>
</evidence>
<keyword evidence="2" id="KW-0165">Cleavage on pair of basic residues</keyword>
<dbReference type="InterPro" id="IPR032815">
    <property type="entry name" value="S8_pro-domain"/>
</dbReference>
<dbReference type="GO" id="GO:0005802">
    <property type="term" value="C:trans-Golgi network"/>
    <property type="evidence" value="ECO:0007669"/>
    <property type="project" value="TreeGrafter"/>
</dbReference>
<keyword evidence="1" id="KW-0645">Protease</keyword>
<evidence type="ECO:0000313" key="13">
    <source>
        <dbReference type="Proteomes" id="UP000472264"/>
    </source>
</evidence>
<evidence type="ECO:0000256" key="1">
    <source>
        <dbReference type="ARBA" id="ARBA00022670"/>
    </source>
</evidence>
<name>A0A665V2H2_ECHNA</name>
<feature type="region of interest" description="Disordered" evidence="9">
    <location>
        <begin position="143"/>
        <end position="175"/>
    </location>
</feature>
<keyword evidence="6" id="KW-0865">Zymogen</keyword>
<evidence type="ECO:0000259" key="10">
    <source>
        <dbReference type="Pfam" id="PF00082"/>
    </source>
</evidence>
<evidence type="ECO:0008006" key="14">
    <source>
        <dbReference type="Google" id="ProtNLM"/>
    </source>
</evidence>
<dbReference type="InterPro" id="IPR034182">
    <property type="entry name" value="Kexin/furin"/>
</dbReference>
<dbReference type="PROSITE" id="PS00137">
    <property type="entry name" value="SUBTILASE_HIS"/>
    <property type="match status" value="1"/>
</dbReference>
<evidence type="ECO:0000256" key="7">
    <source>
        <dbReference type="ARBA" id="ARBA00023180"/>
    </source>
</evidence>
<dbReference type="GO" id="GO:0000139">
    <property type="term" value="C:Golgi membrane"/>
    <property type="evidence" value="ECO:0007669"/>
    <property type="project" value="TreeGrafter"/>
</dbReference>
<dbReference type="AlphaFoldDB" id="A0A665V2H2"/>
<dbReference type="FunFam" id="3.30.70.850:FF:000001">
    <property type="entry name" value="Proprotein convertase subtilisin/kexin type 5"/>
    <property type="match status" value="1"/>
</dbReference>
<evidence type="ECO:0000313" key="12">
    <source>
        <dbReference type="Ensembl" id="ENSENLP00000025891.1"/>
    </source>
</evidence>
<organism evidence="12 13">
    <name type="scientific">Echeneis naucrates</name>
    <name type="common">Live sharksucker</name>
    <dbReference type="NCBI Taxonomy" id="173247"/>
    <lineage>
        <taxon>Eukaryota</taxon>
        <taxon>Metazoa</taxon>
        <taxon>Chordata</taxon>
        <taxon>Craniata</taxon>
        <taxon>Vertebrata</taxon>
        <taxon>Euteleostomi</taxon>
        <taxon>Actinopterygii</taxon>
        <taxon>Neopterygii</taxon>
        <taxon>Teleostei</taxon>
        <taxon>Neoteleostei</taxon>
        <taxon>Acanthomorphata</taxon>
        <taxon>Carangaria</taxon>
        <taxon>Carangiformes</taxon>
        <taxon>Echeneidae</taxon>
        <taxon>Echeneis</taxon>
    </lineage>
</organism>
<dbReference type="SUPFAM" id="SSF54897">
    <property type="entry name" value="Protease propeptides/inhibitors"/>
    <property type="match status" value="1"/>
</dbReference>
<evidence type="ECO:0000256" key="9">
    <source>
        <dbReference type="SAM" id="MobiDB-lite"/>
    </source>
</evidence>
<dbReference type="PRINTS" id="PR00723">
    <property type="entry name" value="SUBTILISIN"/>
</dbReference>
<dbReference type="GO" id="GO:0016486">
    <property type="term" value="P:peptide hormone processing"/>
    <property type="evidence" value="ECO:0007669"/>
    <property type="project" value="TreeGrafter"/>
</dbReference>
<dbReference type="InterPro" id="IPR015500">
    <property type="entry name" value="Peptidase_S8_subtilisin-rel"/>
</dbReference>
<dbReference type="CDD" id="cd04059">
    <property type="entry name" value="Peptidases_S8_Protein_convertases_Kexins_Furin-like"/>
    <property type="match status" value="1"/>
</dbReference>
<protein>
    <recommendedName>
        <fullName evidence="14">Peptidase S8/S53 domain-containing protein</fullName>
    </recommendedName>
</protein>
<dbReference type="PROSITE" id="PS51892">
    <property type="entry name" value="SUBTILASE"/>
    <property type="match status" value="1"/>
</dbReference>
<dbReference type="PROSITE" id="PS00136">
    <property type="entry name" value="SUBTILASE_ASP"/>
    <property type="match status" value="1"/>
</dbReference>
<sequence>MFVFQHSLCHAIIYTNDWAIRVRGDLQSVNRIADKYGFTNMGQIGELKRYYRFCHHKTANRSSVSNKEVTVEWLQQQVVLRRVKRDSRAGRIFSLDVPLFAPQHCSDESMGCQPRMNIAAAWRRGHTGKGVVVSVLDDGIEREHPDLKPNYDPLASYDVSGQDQDPSPNYSDNAENYHGTQCAGMVAAAKSSHCTVGVSFHARIGGIRMLDGDVTDIVEAQSLSFRPQYIDIYSASWGPEDDGATLEGPGPLAHLALQNGIKTVRGRRWGRGMFVGFGSFLDHCSCDGYSNSIYTISISSSTRRGSQPDYLEQCTSTLATAYTGMETVRAVVLCFQLNCPSVVLFVPLAVSIL</sequence>
<feature type="domain" description="Peptidase S8 pro-domain" evidence="11">
    <location>
        <begin position="17"/>
        <end position="85"/>
    </location>
</feature>
<proteinExistence type="inferred from homology"/>
<reference evidence="12" key="1">
    <citation type="submission" date="2021-04" db="EMBL/GenBank/DDBJ databases">
        <authorList>
            <consortium name="Wellcome Sanger Institute Data Sharing"/>
        </authorList>
    </citation>
    <scope>NUCLEOTIDE SEQUENCE [LARGE SCALE GENOMIC DNA]</scope>
</reference>
<evidence type="ECO:0000256" key="5">
    <source>
        <dbReference type="ARBA" id="ARBA00022825"/>
    </source>
</evidence>
<dbReference type="GO" id="GO:0004252">
    <property type="term" value="F:serine-type endopeptidase activity"/>
    <property type="evidence" value="ECO:0007669"/>
    <property type="project" value="InterPro"/>
</dbReference>
<dbReference type="InterPro" id="IPR038466">
    <property type="entry name" value="S8_pro-domain_sf"/>
</dbReference>
<evidence type="ECO:0000256" key="2">
    <source>
        <dbReference type="ARBA" id="ARBA00022685"/>
    </source>
</evidence>
<dbReference type="Pfam" id="PF00082">
    <property type="entry name" value="Peptidase_S8"/>
    <property type="match status" value="1"/>
</dbReference>
<feature type="domain" description="Peptidase S8/S53" evidence="10">
    <location>
        <begin position="128"/>
        <end position="258"/>
    </location>
</feature>
<keyword evidence="3" id="KW-0732">Signal</keyword>
<keyword evidence="4" id="KW-0378">Hydrolase</keyword>
<evidence type="ECO:0000259" key="11">
    <source>
        <dbReference type="Pfam" id="PF16470"/>
    </source>
</evidence>
<dbReference type="InterPro" id="IPR023827">
    <property type="entry name" value="Peptidase_S8_Asp-AS"/>
</dbReference>
<comment type="similarity">
    <text evidence="8">Belongs to the peptidase S8 family.</text>
</comment>
<keyword evidence="13" id="KW-1185">Reference proteome</keyword>
<dbReference type="InterPro" id="IPR036852">
    <property type="entry name" value="Peptidase_S8/S53_dom_sf"/>
</dbReference>
<dbReference type="Gene3D" id="3.40.50.200">
    <property type="entry name" value="Peptidase S8/S53 domain"/>
    <property type="match status" value="1"/>
</dbReference>
<keyword evidence="7" id="KW-0325">Glycoprotein</keyword>
<dbReference type="InterPro" id="IPR022398">
    <property type="entry name" value="Peptidase_S8_His-AS"/>
</dbReference>
<reference evidence="12" key="3">
    <citation type="submission" date="2025-09" db="UniProtKB">
        <authorList>
            <consortium name="Ensembl"/>
        </authorList>
    </citation>
    <scope>IDENTIFICATION</scope>
</reference>
<dbReference type="Gene3D" id="3.30.70.850">
    <property type="entry name" value="Peptidase S8, pro-domain"/>
    <property type="match status" value="1"/>
</dbReference>
<dbReference type="Pfam" id="PF16470">
    <property type="entry name" value="S8_pro-domain"/>
    <property type="match status" value="1"/>
</dbReference>
<dbReference type="PANTHER" id="PTHR42884:SF30">
    <property type="entry name" value="PROPROTEIN CONVERTASE SUBTILISIN_KEXIN TYPE 5"/>
    <property type="match status" value="1"/>
</dbReference>
<dbReference type="Proteomes" id="UP000472264">
    <property type="component" value="Chromosome 12"/>
</dbReference>
<dbReference type="PANTHER" id="PTHR42884">
    <property type="entry name" value="PROPROTEIN CONVERTASE SUBTILISIN/KEXIN-RELATED"/>
    <property type="match status" value="1"/>
</dbReference>
<comment type="caution">
    <text evidence="8">Lacks conserved residue(s) required for the propagation of feature annotation.</text>
</comment>
<feature type="compositionally biased region" description="Polar residues" evidence="9">
    <location>
        <begin position="159"/>
        <end position="174"/>
    </location>
</feature>
<evidence type="ECO:0000256" key="4">
    <source>
        <dbReference type="ARBA" id="ARBA00022801"/>
    </source>
</evidence>
<dbReference type="Ensembl" id="ENSENLT00000026709.1">
    <property type="protein sequence ID" value="ENSENLP00000025891.1"/>
    <property type="gene ID" value="ENSENLG00000011648.1"/>
</dbReference>
<dbReference type="InterPro" id="IPR000209">
    <property type="entry name" value="Peptidase_S8/S53_dom"/>
</dbReference>
<keyword evidence="5" id="KW-0720">Serine protease</keyword>
<reference evidence="12" key="2">
    <citation type="submission" date="2025-08" db="UniProtKB">
        <authorList>
            <consortium name="Ensembl"/>
        </authorList>
    </citation>
    <scope>IDENTIFICATION</scope>
</reference>
<evidence type="ECO:0000256" key="6">
    <source>
        <dbReference type="ARBA" id="ARBA00023145"/>
    </source>
</evidence>
<evidence type="ECO:0000256" key="3">
    <source>
        <dbReference type="ARBA" id="ARBA00022729"/>
    </source>
</evidence>